<sequence>MSWQDDLRQLDSALAEGRISAEDYRRRRDELLASATPAAPQNQPQTPFGQPFRWDAQQQQQQQPQQGAASPDATQVVSGGNKADATQVVSQSGKDSERTQYVRPVTPPPGMEQPPVGWQANQPQMGATPPWGGPNDPYRPMDQPSWIAQGPEVFDDSSSGSKGKKIAVIAGVVVLLAAVAGGVWFFTRGSGDTQGGGDTTTSAQTTTSPTPTDPNEILLAQIPELNAKKDVDGGVLTPQDLPTDEVLSADEAEVLVQARVENVAWRGATKSPVADGKGAEKFSVLVIPAEDETAASELAEQLALAQRAESFINIKDPLPGMPASLVFDKRVTPEVGRYRGMYLSGSNVVLVDITQTPLVQEAALSGSFQDQVKAVLKQFPAVQ</sequence>
<feature type="region of interest" description="Disordered" evidence="1">
    <location>
        <begin position="30"/>
        <end position="141"/>
    </location>
</feature>
<feature type="compositionally biased region" description="Low complexity" evidence="1">
    <location>
        <begin position="199"/>
        <end position="214"/>
    </location>
</feature>
<feature type="compositionally biased region" description="Low complexity" evidence="1">
    <location>
        <begin position="57"/>
        <end position="66"/>
    </location>
</feature>
<proteinExistence type="predicted"/>
<evidence type="ECO:0008006" key="5">
    <source>
        <dbReference type="Google" id="ProtNLM"/>
    </source>
</evidence>
<evidence type="ECO:0000313" key="4">
    <source>
        <dbReference type="Proteomes" id="UP001596220"/>
    </source>
</evidence>
<comment type="caution">
    <text evidence="3">The sequence shown here is derived from an EMBL/GenBank/DDBJ whole genome shotgun (WGS) entry which is preliminary data.</text>
</comment>
<keyword evidence="4" id="KW-1185">Reference proteome</keyword>
<reference evidence="4" key="1">
    <citation type="journal article" date="2019" name="Int. J. Syst. Evol. Microbiol.">
        <title>The Global Catalogue of Microorganisms (GCM) 10K type strain sequencing project: providing services to taxonomists for standard genome sequencing and annotation.</title>
        <authorList>
            <consortium name="The Broad Institute Genomics Platform"/>
            <consortium name="The Broad Institute Genome Sequencing Center for Infectious Disease"/>
            <person name="Wu L."/>
            <person name="Ma J."/>
        </authorList>
    </citation>
    <scope>NUCLEOTIDE SEQUENCE [LARGE SCALE GENOMIC DNA]</scope>
    <source>
        <strain evidence="4">CGMCC 4.7246</strain>
    </source>
</reference>
<keyword evidence="2" id="KW-1133">Transmembrane helix</keyword>
<accession>A0ABW1NY75</accession>
<evidence type="ECO:0000256" key="2">
    <source>
        <dbReference type="SAM" id="Phobius"/>
    </source>
</evidence>
<feature type="region of interest" description="Disordered" evidence="1">
    <location>
        <begin position="189"/>
        <end position="214"/>
    </location>
</feature>
<name>A0ABW1NY75_9PSEU</name>
<dbReference type="EMBL" id="JBHSQO010000002">
    <property type="protein sequence ID" value="MFC6088330.1"/>
    <property type="molecule type" value="Genomic_DNA"/>
</dbReference>
<organism evidence="3 4">
    <name type="scientific">Saccharothrix lopnurensis</name>
    <dbReference type="NCBI Taxonomy" id="1670621"/>
    <lineage>
        <taxon>Bacteria</taxon>
        <taxon>Bacillati</taxon>
        <taxon>Actinomycetota</taxon>
        <taxon>Actinomycetes</taxon>
        <taxon>Pseudonocardiales</taxon>
        <taxon>Pseudonocardiaceae</taxon>
        <taxon>Saccharothrix</taxon>
    </lineage>
</organism>
<gene>
    <name evidence="3" type="ORF">ACFP3R_03535</name>
</gene>
<keyword evidence="2" id="KW-0472">Membrane</keyword>
<feature type="compositionally biased region" description="Low complexity" evidence="1">
    <location>
        <begin position="33"/>
        <end position="47"/>
    </location>
</feature>
<evidence type="ECO:0000313" key="3">
    <source>
        <dbReference type="EMBL" id="MFC6088330.1"/>
    </source>
</evidence>
<keyword evidence="2" id="KW-0812">Transmembrane</keyword>
<evidence type="ECO:0000256" key="1">
    <source>
        <dbReference type="SAM" id="MobiDB-lite"/>
    </source>
</evidence>
<protein>
    <recommendedName>
        <fullName evidence="5">Flagellar basal body-associated protein FliL</fullName>
    </recommendedName>
</protein>
<feature type="transmembrane region" description="Helical" evidence="2">
    <location>
        <begin position="166"/>
        <end position="186"/>
    </location>
</feature>
<dbReference type="Proteomes" id="UP001596220">
    <property type="component" value="Unassembled WGS sequence"/>
</dbReference>